<dbReference type="Gene3D" id="3.30.450.30">
    <property type="entry name" value="Dynein light chain 2a, cytoplasmic"/>
    <property type="match status" value="1"/>
</dbReference>
<feature type="domain" description="Roadblock/LAMTOR2" evidence="4">
    <location>
        <begin position="240"/>
        <end position="328"/>
    </location>
</feature>
<dbReference type="InterPro" id="IPR011990">
    <property type="entry name" value="TPR-like_helical_dom_sf"/>
</dbReference>
<accession>A0A1F4UEI6</accession>
<evidence type="ECO:0000256" key="1">
    <source>
        <dbReference type="ARBA" id="ARBA00022737"/>
    </source>
</evidence>
<name>A0A1F4UEI6_UNCW3</name>
<keyword evidence="1" id="KW-0677">Repeat</keyword>
<dbReference type="AlphaFoldDB" id="A0A1F4UEI6"/>
<dbReference type="InterPro" id="IPR051012">
    <property type="entry name" value="CellSynth/LPSAsmb/PSIAsmb"/>
</dbReference>
<dbReference type="Proteomes" id="UP000177025">
    <property type="component" value="Unassembled WGS sequence"/>
</dbReference>
<evidence type="ECO:0000313" key="6">
    <source>
        <dbReference type="Proteomes" id="UP000177025"/>
    </source>
</evidence>
<dbReference type="Pfam" id="PF13181">
    <property type="entry name" value="TPR_8"/>
    <property type="match status" value="1"/>
</dbReference>
<dbReference type="InterPro" id="IPR004942">
    <property type="entry name" value="Roadblock/LAMTOR2_dom"/>
</dbReference>
<evidence type="ECO:0000256" key="2">
    <source>
        <dbReference type="ARBA" id="ARBA00022803"/>
    </source>
</evidence>
<feature type="repeat" description="TPR" evidence="3">
    <location>
        <begin position="79"/>
        <end position="112"/>
    </location>
</feature>
<dbReference type="SMART" id="SM00960">
    <property type="entry name" value="Robl_LC7"/>
    <property type="match status" value="1"/>
</dbReference>
<evidence type="ECO:0000313" key="5">
    <source>
        <dbReference type="EMBL" id="OGC43349.1"/>
    </source>
</evidence>
<dbReference type="Pfam" id="PF14559">
    <property type="entry name" value="TPR_19"/>
    <property type="match status" value="1"/>
</dbReference>
<gene>
    <name evidence="5" type="ORF">A2Y85_04370</name>
</gene>
<dbReference type="PANTHER" id="PTHR45586">
    <property type="entry name" value="TPR REPEAT-CONTAINING PROTEIN PA4667"/>
    <property type="match status" value="1"/>
</dbReference>
<dbReference type="Pfam" id="PF03259">
    <property type="entry name" value="Robl_LC7"/>
    <property type="match status" value="1"/>
</dbReference>
<organism evidence="5 6">
    <name type="scientific">candidate division WOR-3 bacterium RBG_13_43_14</name>
    <dbReference type="NCBI Taxonomy" id="1802590"/>
    <lineage>
        <taxon>Bacteria</taxon>
        <taxon>Bacteria division WOR-3</taxon>
    </lineage>
</organism>
<dbReference type="EMBL" id="MEUM01000025">
    <property type="protein sequence ID" value="OGC43349.1"/>
    <property type="molecule type" value="Genomic_DNA"/>
</dbReference>
<dbReference type="SUPFAM" id="SSF48452">
    <property type="entry name" value="TPR-like"/>
    <property type="match status" value="1"/>
</dbReference>
<dbReference type="PROSITE" id="PS50005">
    <property type="entry name" value="TPR"/>
    <property type="match status" value="2"/>
</dbReference>
<keyword evidence="2 3" id="KW-0802">TPR repeat</keyword>
<proteinExistence type="predicted"/>
<evidence type="ECO:0000256" key="3">
    <source>
        <dbReference type="PROSITE-ProRule" id="PRU00339"/>
    </source>
</evidence>
<reference evidence="5 6" key="1">
    <citation type="journal article" date="2016" name="Nat. Commun.">
        <title>Thousands of microbial genomes shed light on interconnected biogeochemical processes in an aquifer system.</title>
        <authorList>
            <person name="Anantharaman K."/>
            <person name="Brown C.T."/>
            <person name="Hug L.A."/>
            <person name="Sharon I."/>
            <person name="Castelle C.J."/>
            <person name="Probst A.J."/>
            <person name="Thomas B.C."/>
            <person name="Singh A."/>
            <person name="Wilkins M.J."/>
            <person name="Karaoz U."/>
            <person name="Brodie E.L."/>
            <person name="Williams K.H."/>
            <person name="Hubbard S.S."/>
            <person name="Banfield J.F."/>
        </authorList>
    </citation>
    <scope>NUCLEOTIDE SEQUENCE [LARGE SCALE GENOMIC DNA]</scope>
</reference>
<comment type="caution">
    <text evidence="5">The sequence shown here is derived from an EMBL/GenBank/DDBJ whole genome shotgun (WGS) entry which is preliminary data.</text>
</comment>
<dbReference type="SMART" id="SM00028">
    <property type="entry name" value="TPR"/>
    <property type="match status" value="3"/>
</dbReference>
<dbReference type="InterPro" id="IPR019734">
    <property type="entry name" value="TPR_rpt"/>
</dbReference>
<dbReference type="Gene3D" id="1.25.40.10">
    <property type="entry name" value="Tetratricopeptide repeat domain"/>
    <property type="match status" value="1"/>
</dbReference>
<protein>
    <recommendedName>
        <fullName evidence="4">Roadblock/LAMTOR2 domain-containing protein</fullName>
    </recommendedName>
</protein>
<evidence type="ECO:0000259" key="4">
    <source>
        <dbReference type="SMART" id="SM00960"/>
    </source>
</evidence>
<dbReference type="SUPFAM" id="SSF103196">
    <property type="entry name" value="Roadblock/LC7 domain"/>
    <property type="match status" value="1"/>
</dbReference>
<sequence length="353" mass="38577">MSDELAIDSGALIFATLADVYLSSGMYDEAISILKDGLSRNPNYTLAKVILGRAHYLKGDLGEAVKILEEVYSQVKDSENTNLYLGHCYRKLGDSDRAIQFYETVLKINSKNKEADQELTSLRAAQVAPVAEVESKEPEIAAEAKPLPEITPEPKGEEMVAVPVAPVQTHSIVTSGKEPVAQEPEKVEPTVEPAIAEAGQEAVVVQEPEKSEPETLPETHPSDTLFTPEESTAVFPLEKLNEPMSKLLNLKTVKGALICSKDGLLIMNYYPKSTNADELCAFIAAIHNESQNALHFIKEGDIDKFIIEKSNETICVITAGESLLTVITKPEAKPGLVFVYARKIIDDIREILG</sequence>
<feature type="repeat" description="TPR" evidence="3">
    <location>
        <begin position="11"/>
        <end position="44"/>
    </location>
</feature>
<dbReference type="PANTHER" id="PTHR45586:SF1">
    <property type="entry name" value="LIPOPOLYSACCHARIDE ASSEMBLY PROTEIN B"/>
    <property type="match status" value="1"/>
</dbReference>